<accession>A0A2U3PDT0</accession>
<evidence type="ECO:0000313" key="2">
    <source>
        <dbReference type="Proteomes" id="UP000240424"/>
    </source>
</evidence>
<dbReference type="AlphaFoldDB" id="A0A2U3PDT0"/>
<organism evidence="1 2">
    <name type="scientific">Mycobacterium numidiamassiliense</name>
    <dbReference type="NCBI Taxonomy" id="1841861"/>
    <lineage>
        <taxon>Bacteria</taxon>
        <taxon>Bacillati</taxon>
        <taxon>Actinomycetota</taxon>
        <taxon>Actinomycetes</taxon>
        <taxon>Mycobacteriales</taxon>
        <taxon>Mycobacteriaceae</taxon>
        <taxon>Mycobacterium</taxon>
    </lineage>
</organism>
<keyword evidence="2" id="KW-1185">Reference proteome</keyword>
<name>A0A2U3PDT0_9MYCO</name>
<dbReference type="RefSeq" id="WP_077080451.1">
    <property type="nucleotide sequence ID" value="NZ_FUEZ01000004.1"/>
</dbReference>
<dbReference type="EMBL" id="FUEZ01000004">
    <property type="protein sequence ID" value="SPM41924.1"/>
    <property type="molecule type" value="Genomic_DNA"/>
</dbReference>
<gene>
    <name evidence="1" type="ORF">MNAB215_4141</name>
</gene>
<sequence length="186" mass="21049">MARLAHAPAQNTCGMSKPPDRPGSIIGFRSGVNYNYVAVCLGDNRWRTTARVVRTDNSEPIDRFRWNPVNKVESWTDLITRTNLFYVFTQWGQAPAVPETYLAVVRFRLKRSKDWDAAVHIGSGSWYSTVADTDEDGVRNLDAPAINSFDDIVKNSTRIDLARRWKPLADVGLPPYRPTPWGEARP</sequence>
<proteinExistence type="predicted"/>
<protein>
    <submittedName>
        <fullName evidence="1">Uncharacterized protein</fullName>
    </submittedName>
</protein>
<dbReference type="Proteomes" id="UP000240424">
    <property type="component" value="Unassembled WGS sequence"/>
</dbReference>
<evidence type="ECO:0000313" key="1">
    <source>
        <dbReference type="EMBL" id="SPM41924.1"/>
    </source>
</evidence>
<reference evidence="1 2" key="1">
    <citation type="submission" date="2017-01" db="EMBL/GenBank/DDBJ databases">
        <authorList>
            <consortium name="Urmite Genomes"/>
        </authorList>
    </citation>
    <scope>NUCLEOTIDE SEQUENCE [LARGE SCALE GENOMIC DNA]</scope>
    <source>
        <strain evidence="1 2">AB215</strain>
    </source>
</reference>
<dbReference type="OrthoDB" id="9812156at2"/>